<evidence type="ECO:0000313" key="1">
    <source>
        <dbReference type="EMBL" id="GID59429.1"/>
    </source>
</evidence>
<accession>A0ABQ3XLN5</accession>
<comment type="caution">
    <text evidence="1">The sequence shown here is derived from an EMBL/GenBank/DDBJ whole genome shotgun (WGS) entry which is preliminary data.</text>
</comment>
<protein>
    <submittedName>
        <fullName evidence="1">Uncharacterized protein</fullName>
    </submittedName>
</protein>
<sequence length="74" mass="7149">MGDVVGGEQGQGVADVVAAVRRRVFQQIGVDAVVFAQVAVEDGGFGGVGHVVPAGGFAQGVGGVAVAAGDQAEK</sequence>
<organism evidence="1 2">
    <name type="scientific">Actinoplanes couchii</name>
    <dbReference type="NCBI Taxonomy" id="403638"/>
    <lineage>
        <taxon>Bacteria</taxon>
        <taxon>Bacillati</taxon>
        <taxon>Actinomycetota</taxon>
        <taxon>Actinomycetes</taxon>
        <taxon>Micromonosporales</taxon>
        <taxon>Micromonosporaceae</taxon>
        <taxon>Actinoplanes</taxon>
    </lineage>
</organism>
<reference evidence="1 2" key="1">
    <citation type="submission" date="2021-01" db="EMBL/GenBank/DDBJ databases">
        <title>Whole genome shotgun sequence of Actinoplanes couchii NBRC 106145.</title>
        <authorList>
            <person name="Komaki H."/>
            <person name="Tamura T."/>
        </authorList>
    </citation>
    <scope>NUCLEOTIDE SEQUENCE [LARGE SCALE GENOMIC DNA]</scope>
    <source>
        <strain evidence="1 2">NBRC 106145</strain>
    </source>
</reference>
<dbReference type="EMBL" id="BOMG01000097">
    <property type="protein sequence ID" value="GID59429.1"/>
    <property type="molecule type" value="Genomic_DNA"/>
</dbReference>
<gene>
    <name evidence="1" type="ORF">Aco03nite_078330</name>
</gene>
<proteinExistence type="predicted"/>
<name>A0ABQ3XLN5_9ACTN</name>
<dbReference type="Proteomes" id="UP000612282">
    <property type="component" value="Unassembled WGS sequence"/>
</dbReference>
<keyword evidence="2" id="KW-1185">Reference proteome</keyword>
<evidence type="ECO:0000313" key="2">
    <source>
        <dbReference type="Proteomes" id="UP000612282"/>
    </source>
</evidence>